<evidence type="ECO:0000313" key="2">
    <source>
        <dbReference type="Proteomes" id="UP000265703"/>
    </source>
</evidence>
<reference evidence="1 2" key="1">
    <citation type="submission" date="2018-06" db="EMBL/GenBank/DDBJ databases">
        <title>Comparative genomics reveals the genomic features of Rhizophagus irregularis, R. cerebriforme, R. diaphanum and Gigaspora rosea, and their symbiotic lifestyle signature.</title>
        <authorList>
            <person name="Morin E."/>
            <person name="San Clemente H."/>
            <person name="Chen E.C.H."/>
            <person name="De La Providencia I."/>
            <person name="Hainaut M."/>
            <person name="Kuo A."/>
            <person name="Kohler A."/>
            <person name="Murat C."/>
            <person name="Tang N."/>
            <person name="Roy S."/>
            <person name="Loubradou J."/>
            <person name="Henrissat B."/>
            <person name="Grigoriev I.V."/>
            <person name="Corradi N."/>
            <person name="Roux C."/>
            <person name="Martin F.M."/>
        </authorList>
    </citation>
    <scope>NUCLEOTIDE SEQUENCE [LARGE SCALE GENOMIC DNA]</scope>
    <source>
        <strain evidence="1 2">DAOM 227022</strain>
    </source>
</reference>
<accession>A0A397STL9</accession>
<dbReference type="AlphaFoldDB" id="A0A397STL9"/>
<keyword evidence="2" id="KW-1185">Reference proteome</keyword>
<proteinExistence type="predicted"/>
<organism evidence="1 2">
    <name type="scientific">Glomus cerebriforme</name>
    <dbReference type="NCBI Taxonomy" id="658196"/>
    <lineage>
        <taxon>Eukaryota</taxon>
        <taxon>Fungi</taxon>
        <taxon>Fungi incertae sedis</taxon>
        <taxon>Mucoromycota</taxon>
        <taxon>Glomeromycotina</taxon>
        <taxon>Glomeromycetes</taxon>
        <taxon>Glomerales</taxon>
        <taxon>Glomeraceae</taxon>
        <taxon>Glomus</taxon>
    </lineage>
</organism>
<gene>
    <name evidence="1" type="ORF">C1645_826641</name>
</gene>
<dbReference type="EMBL" id="QKYT01000272">
    <property type="protein sequence ID" value="RIA88269.1"/>
    <property type="molecule type" value="Genomic_DNA"/>
</dbReference>
<protein>
    <submittedName>
        <fullName evidence="1">Uncharacterized protein</fullName>
    </submittedName>
</protein>
<dbReference type="Proteomes" id="UP000265703">
    <property type="component" value="Unassembled WGS sequence"/>
</dbReference>
<name>A0A397STL9_9GLOM</name>
<sequence length="239" mass="27786">MSVIFRLNLVQFEINTLSNQNLLTSIGAYADGTILFEVKFEKQNPKIINLYLIHPNGTFNPINPIKIPHWTRNTINKYKFGEIYNLTTKITTSENNDSLLVARLKNKTSNQLLYGEWKIAFRSKNENPKPGNYDTFFSGLQNKPSKLDDVFGVNQMAFALEVSSDMKTKYLLFNIVDIDYFDLTNAFGEWTTENNKNDLIENNIFILPNSIRMIQTILRYNRYNTFIFISKDLCLKVHI</sequence>
<evidence type="ECO:0000313" key="1">
    <source>
        <dbReference type="EMBL" id="RIA88269.1"/>
    </source>
</evidence>
<comment type="caution">
    <text evidence="1">The sequence shown here is derived from an EMBL/GenBank/DDBJ whole genome shotgun (WGS) entry which is preliminary data.</text>
</comment>